<evidence type="ECO:0000313" key="6">
    <source>
        <dbReference type="Proteomes" id="UP000318709"/>
    </source>
</evidence>
<dbReference type="GO" id="GO:0004115">
    <property type="term" value="F:3',5'-cyclic-AMP phosphodiesterase activity"/>
    <property type="evidence" value="ECO:0007669"/>
    <property type="project" value="UniProtKB-UniRule"/>
</dbReference>
<dbReference type="InterPro" id="IPR036866">
    <property type="entry name" value="RibonucZ/Hydroxyglut_hydro"/>
</dbReference>
<keyword evidence="2 4" id="KW-0114">cAMP</keyword>
<keyword evidence="1 4" id="KW-0378">Hydrolase</keyword>
<dbReference type="InterPro" id="IPR024225">
    <property type="entry name" value="cAMP-PdiesteraseII_CS"/>
</dbReference>
<dbReference type="GO" id="GO:1902660">
    <property type="term" value="P:negative regulation of glucose mediated signaling pathway"/>
    <property type="evidence" value="ECO:0007669"/>
    <property type="project" value="TreeGrafter"/>
</dbReference>
<dbReference type="EMBL" id="CP038231">
    <property type="protein sequence ID" value="QDH13630.1"/>
    <property type="molecule type" value="Genomic_DNA"/>
</dbReference>
<name>A0A4Y6U9D8_9PROT</name>
<evidence type="ECO:0000256" key="4">
    <source>
        <dbReference type="PIRNR" id="PIRNR000962"/>
    </source>
</evidence>
<dbReference type="GO" id="GO:0047555">
    <property type="term" value="F:3',5'-cyclic-GMP phosphodiesterase activity"/>
    <property type="evidence" value="ECO:0007669"/>
    <property type="project" value="TreeGrafter"/>
</dbReference>
<gene>
    <name evidence="5" type="ORF">E3E12_04855</name>
</gene>
<dbReference type="PRINTS" id="PR00388">
    <property type="entry name" value="PDIESTERASE2"/>
</dbReference>
<dbReference type="KEGG" id="swf:E3E12_04855"/>
<dbReference type="PROSITE" id="PS00607">
    <property type="entry name" value="PDEASE_II"/>
    <property type="match status" value="1"/>
</dbReference>
<dbReference type="PIRSF" id="PIRSF000962">
    <property type="entry name" value="Cyc_nuc_PDEase"/>
    <property type="match status" value="1"/>
</dbReference>
<protein>
    <submittedName>
        <fullName evidence="5">3',5'-cyclic-nucleotide phosphodiesterase</fullName>
    </submittedName>
</protein>
<organism evidence="5 6">
    <name type="scientific">Formicincola oecophyllae</name>
    <dbReference type="NCBI Taxonomy" id="2558361"/>
    <lineage>
        <taxon>Bacteria</taxon>
        <taxon>Pseudomonadati</taxon>
        <taxon>Pseudomonadota</taxon>
        <taxon>Alphaproteobacteria</taxon>
        <taxon>Acetobacterales</taxon>
        <taxon>Acetobacteraceae</taxon>
        <taxon>Formicincola</taxon>
    </lineage>
</organism>
<dbReference type="PANTHER" id="PTHR28283">
    <property type="entry name" value="3',5'-CYCLIC-NUCLEOTIDE PHOSPHODIESTERASE 1"/>
    <property type="match status" value="1"/>
</dbReference>
<dbReference type="Pfam" id="PF02112">
    <property type="entry name" value="PDEase_II"/>
    <property type="match status" value="1"/>
</dbReference>
<accession>A0A4Y6U9D8</accession>
<dbReference type="OrthoDB" id="9773738at2"/>
<dbReference type="GO" id="GO:0006198">
    <property type="term" value="P:cAMP catabolic process"/>
    <property type="evidence" value="ECO:0007669"/>
    <property type="project" value="UniProtKB-UniRule"/>
</dbReference>
<proteinExistence type="inferred from homology"/>
<keyword evidence="6" id="KW-1185">Reference proteome</keyword>
<dbReference type="Proteomes" id="UP000318709">
    <property type="component" value="Chromosome"/>
</dbReference>
<evidence type="ECO:0000256" key="3">
    <source>
        <dbReference type="ARBA" id="ARBA00025762"/>
    </source>
</evidence>
<dbReference type="CDD" id="cd07735">
    <property type="entry name" value="class_II_PDE_MBL-fold"/>
    <property type="match status" value="1"/>
</dbReference>
<evidence type="ECO:0000256" key="1">
    <source>
        <dbReference type="ARBA" id="ARBA00022801"/>
    </source>
</evidence>
<evidence type="ECO:0000256" key="2">
    <source>
        <dbReference type="ARBA" id="ARBA00023149"/>
    </source>
</evidence>
<comment type="similarity">
    <text evidence="3 4">Belongs to the cyclic nucleotide phosphodiesterase class-II family.</text>
</comment>
<dbReference type="InterPro" id="IPR000396">
    <property type="entry name" value="Pdiesterase2"/>
</dbReference>
<reference evidence="5 6" key="1">
    <citation type="submission" date="2019-03" db="EMBL/GenBank/DDBJ databases">
        <title>The complete genome sequence of Swingsia_sp. F3b2 LMG30590(T).</title>
        <authorList>
            <person name="Chua K.-O."/>
            <person name="Chan K.-G."/>
            <person name="See-Too W.-S."/>
        </authorList>
    </citation>
    <scope>NUCLEOTIDE SEQUENCE [LARGE SCALE GENOMIC DNA]</scope>
    <source>
        <strain evidence="5 6">F3b2</strain>
    </source>
</reference>
<sequence length="364" mass="39466">MALPTPQPSQPRNFFERLLYEVRQEFQGRKRPQPVPPKAPLVQISHQPHFEILPLGSRSGDIDGNLSAYMVRALPLNEAILCDAGTLGGGLKFCEAAGALADIPLPHTPANRAESDAPLSVAGRVLTETIRAYCISHAHLDHVAGLVLTSPDDVPKPIYMLPPTQELISAHLFNNQIWGNMGDKGPAPQIGKYHYQAMETGTGLGVPGTGFTLQAWPLAHANLTSTAFELRHSGHSVLYLGDTAPDQPDSPGALHALWEAVAPRIKNGTLSTILIETTYPNTQPADKLRSHLTPQLLLATLHDLAAVCGGRHALRGLTVIITHVKETFAALPENPQKAIQRELEEGNNMGIRFIMAQQATRYLV</sequence>
<dbReference type="Gene3D" id="3.60.15.10">
    <property type="entry name" value="Ribonuclease Z/Hydroxyacylglutathione hydrolase-like"/>
    <property type="match status" value="1"/>
</dbReference>
<dbReference type="SUPFAM" id="SSF56281">
    <property type="entry name" value="Metallo-hydrolase/oxidoreductase"/>
    <property type="match status" value="1"/>
</dbReference>
<evidence type="ECO:0000313" key="5">
    <source>
        <dbReference type="EMBL" id="QDH13630.1"/>
    </source>
</evidence>
<dbReference type="RefSeq" id="WP_141443338.1">
    <property type="nucleotide sequence ID" value="NZ_CP038231.1"/>
</dbReference>
<dbReference type="PANTHER" id="PTHR28283:SF1">
    <property type="entry name" value="3',5'-CYCLIC-NUCLEOTIDE PHOSPHODIESTERASE 1"/>
    <property type="match status" value="1"/>
</dbReference>
<dbReference type="AlphaFoldDB" id="A0A4Y6U9D8"/>